<accession>A0A914WQ18</accession>
<dbReference type="PROSITE" id="PS50013">
    <property type="entry name" value="CHROMO_2"/>
    <property type="match status" value="1"/>
</dbReference>
<dbReference type="InterPro" id="IPR016197">
    <property type="entry name" value="Chromo-like_dom_sf"/>
</dbReference>
<dbReference type="InterPro" id="IPR013087">
    <property type="entry name" value="Znf_C2H2_type"/>
</dbReference>
<evidence type="ECO:0000313" key="5">
    <source>
        <dbReference type="Proteomes" id="UP000887566"/>
    </source>
</evidence>
<dbReference type="Proteomes" id="UP000887566">
    <property type="component" value="Unplaced"/>
</dbReference>
<dbReference type="AlphaFoldDB" id="A0A914WQ18"/>
<dbReference type="SUPFAM" id="SSF54160">
    <property type="entry name" value="Chromo domain-like"/>
    <property type="match status" value="1"/>
</dbReference>
<dbReference type="PROSITE" id="PS00598">
    <property type="entry name" value="CHROMO_1"/>
    <property type="match status" value="1"/>
</dbReference>
<protein>
    <submittedName>
        <fullName evidence="6">Chromo domain-containing protein</fullName>
    </submittedName>
</protein>
<feature type="compositionally biased region" description="Polar residues" evidence="3">
    <location>
        <begin position="162"/>
        <end position="173"/>
    </location>
</feature>
<dbReference type="InterPro" id="IPR051219">
    <property type="entry name" value="Heterochromatin_chromo-domain"/>
</dbReference>
<evidence type="ECO:0000256" key="3">
    <source>
        <dbReference type="SAM" id="MobiDB-lite"/>
    </source>
</evidence>
<dbReference type="InterPro" id="IPR023780">
    <property type="entry name" value="Chromo_domain"/>
</dbReference>
<organism evidence="5 6">
    <name type="scientific">Plectus sambesii</name>
    <dbReference type="NCBI Taxonomy" id="2011161"/>
    <lineage>
        <taxon>Eukaryota</taxon>
        <taxon>Metazoa</taxon>
        <taxon>Ecdysozoa</taxon>
        <taxon>Nematoda</taxon>
        <taxon>Chromadorea</taxon>
        <taxon>Plectida</taxon>
        <taxon>Plectina</taxon>
        <taxon>Plectoidea</taxon>
        <taxon>Plectidae</taxon>
        <taxon>Plectus</taxon>
    </lineage>
</organism>
<dbReference type="Gene3D" id="2.40.50.40">
    <property type="match status" value="1"/>
</dbReference>
<feature type="region of interest" description="Disordered" evidence="3">
    <location>
        <begin position="150"/>
        <end position="173"/>
    </location>
</feature>
<evidence type="ECO:0000259" key="4">
    <source>
        <dbReference type="PROSITE" id="PS50013"/>
    </source>
</evidence>
<dbReference type="PROSITE" id="PS00028">
    <property type="entry name" value="ZINC_FINGER_C2H2_1"/>
    <property type="match status" value="1"/>
</dbReference>
<comment type="subcellular location">
    <subcellularLocation>
        <location evidence="1">Nucleus</location>
    </subcellularLocation>
</comment>
<dbReference type="PANTHER" id="PTHR22812">
    <property type="entry name" value="CHROMOBOX PROTEIN"/>
    <property type="match status" value="1"/>
</dbReference>
<keyword evidence="5" id="KW-1185">Reference proteome</keyword>
<dbReference type="SMART" id="SM00298">
    <property type="entry name" value="CHROMO"/>
    <property type="match status" value="1"/>
</dbReference>
<dbReference type="WBParaSite" id="PSAMB.scaffold4501size14401.g24476.t1">
    <property type="protein sequence ID" value="PSAMB.scaffold4501size14401.g24476.t1"/>
    <property type="gene ID" value="PSAMB.scaffold4501size14401.g24476"/>
</dbReference>
<proteinExistence type="predicted"/>
<dbReference type="CDD" id="cd00024">
    <property type="entry name" value="CD_CSD"/>
    <property type="match status" value="1"/>
</dbReference>
<evidence type="ECO:0000256" key="1">
    <source>
        <dbReference type="ARBA" id="ARBA00004123"/>
    </source>
</evidence>
<dbReference type="Pfam" id="PF00385">
    <property type="entry name" value="Chromo"/>
    <property type="match status" value="1"/>
</dbReference>
<evidence type="ECO:0000256" key="2">
    <source>
        <dbReference type="ARBA" id="ARBA00023242"/>
    </source>
</evidence>
<dbReference type="InterPro" id="IPR023779">
    <property type="entry name" value="Chromodomain_CS"/>
</dbReference>
<feature type="region of interest" description="Disordered" evidence="3">
    <location>
        <begin position="1"/>
        <end position="26"/>
    </location>
</feature>
<keyword evidence="2" id="KW-0539">Nucleus</keyword>
<sequence>MNKEADDLVESSSSAIPEENSEGRGAVEETVEYDVELIVERRVAENGTIEFLVKWKGFDETMNTWEPVDNLSNCSELISQFLARSVIKTEVCEESVTVTDDAIYRSDAVNMELLDVPSFSEFDRAERGQYSSTSTAMPVLSSILSKPSVTRRSSKMTAARSKPTNGKATRPQSRTEIISFVPGSTEHFRLGKRPNPVLLKDDLNWQSCKCPLCHQPFRDDESCRTHIAKAHPTAAITLKCSACDQEFATFAKTVKGTILE</sequence>
<dbReference type="InterPro" id="IPR000953">
    <property type="entry name" value="Chromo/chromo_shadow_dom"/>
</dbReference>
<feature type="domain" description="Chromo" evidence="4">
    <location>
        <begin position="33"/>
        <end position="93"/>
    </location>
</feature>
<dbReference type="GO" id="GO:0005634">
    <property type="term" value="C:nucleus"/>
    <property type="evidence" value="ECO:0007669"/>
    <property type="project" value="UniProtKB-SubCell"/>
</dbReference>
<reference evidence="6" key="1">
    <citation type="submission" date="2022-11" db="UniProtKB">
        <authorList>
            <consortium name="WormBaseParasite"/>
        </authorList>
    </citation>
    <scope>IDENTIFICATION</scope>
</reference>
<evidence type="ECO:0000313" key="6">
    <source>
        <dbReference type="WBParaSite" id="PSAMB.scaffold4501size14401.g24476.t1"/>
    </source>
</evidence>
<name>A0A914WQ18_9BILA</name>